<sequence length="172" mass="19286">MVFKYHSFIHSFPMNSMMSSATVGPPLLHPSSLYLPLFLVPSAATASGLSPELPTGPPPPSRLLANHFFSNTSGLLIDDRPMVDFSNKLCPKILVTDAELEYFRAAWKGSLIIKDFGYPGLDDTIKRLVKVPLWNQVRLTEAGIRKLYMTSKEIFLQQPNLLELKAPIKDLW</sequence>
<reference evidence="6 7" key="1">
    <citation type="submission" date="2017-11" db="EMBL/GenBank/DDBJ databases">
        <title>De-novo sequencing of pomegranate (Punica granatum L.) genome.</title>
        <authorList>
            <person name="Akparov Z."/>
            <person name="Amiraslanov A."/>
            <person name="Hajiyeva S."/>
            <person name="Abbasov M."/>
            <person name="Kaur K."/>
            <person name="Hamwieh A."/>
            <person name="Solovyev V."/>
            <person name="Salamov A."/>
            <person name="Braich B."/>
            <person name="Kosarev P."/>
            <person name="Mahmoud A."/>
            <person name="Hajiyev E."/>
            <person name="Babayeva S."/>
            <person name="Izzatullayeva V."/>
            <person name="Mammadov A."/>
            <person name="Mammadov A."/>
            <person name="Sharifova S."/>
            <person name="Ojaghi J."/>
            <person name="Eynullazada K."/>
            <person name="Bayramov B."/>
            <person name="Abdulazimova A."/>
            <person name="Shahmuradov I."/>
        </authorList>
    </citation>
    <scope>NUCLEOTIDE SEQUENCE [LARGE SCALE GENOMIC DNA]</scope>
    <source>
        <strain evidence="7">cv. AG2017</strain>
        <tissue evidence="6">Leaf</tissue>
    </source>
</reference>
<keyword evidence="7" id="KW-1185">Reference proteome</keyword>
<gene>
    <name evidence="6" type="ORF">CRG98_011816</name>
</gene>
<protein>
    <recommendedName>
        <fullName evidence="5">Serine-threonine protein phosphatase N-terminal domain-containing protein</fullName>
    </recommendedName>
</protein>
<evidence type="ECO:0000259" key="5">
    <source>
        <dbReference type="Pfam" id="PF16891"/>
    </source>
</evidence>
<organism evidence="6 7">
    <name type="scientific">Punica granatum</name>
    <name type="common">Pomegranate</name>
    <dbReference type="NCBI Taxonomy" id="22663"/>
    <lineage>
        <taxon>Eukaryota</taxon>
        <taxon>Viridiplantae</taxon>
        <taxon>Streptophyta</taxon>
        <taxon>Embryophyta</taxon>
        <taxon>Tracheophyta</taxon>
        <taxon>Spermatophyta</taxon>
        <taxon>Magnoliopsida</taxon>
        <taxon>eudicotyledons</taxon>
        <taxon>Gunneridae</taxon>
        <taxon>Pentapetalae</taxon>
        <taxon>rosids</taxon>
        <taxon>malvids</taxon>
        <taxon>Myrtales</taxon>
        <taxon>Lythraceae</taxon>
        <taxon>Punica</taxon>
    </lineage>
</organism>
<accession>A0A2I0KJ02</accession>
<comment type="cofactor">
    <cofactor evidence="1">
        <name>Mn(2+)</name>
        <dbReference type="ChEBI" id="CHEBI:29035"/>
    </cofactor>
</comment>
<evidence type="ECO:0000256" key="1">
    <source>
        <dbReference type="ARBA" id="ARBA00001936"/>
    </source>
</evidence>
<dbReference type="STRING" id="22663.A0A2I0KJ02"/>
<proteinExistence type="predicted"/>
<keyword evidence="4" id="KW-0464">Manganese</keyword>
<dbReference type="InterPro" id="IPR031675">
    <property type="entry name" value="STPPase_N"/>
</dbReference>
<evidence type="ECO:0000256" key="2">
    <source>
        <dbReference type="ARBA" id="ARBA00022723"/>
    </source>
</evidence>
<evidence type="ECO:0000313" key="6">
    <source>
        <dbReference type="EMBL" id="PKI67766.1"/>
    </source>
</evidence>
<name>A0A2I0KJ02_PUNGR</name>
<evidence type="ECO:0000256" key="3">
    <source>
        <dbReference type="ARBA" id="ARBA00022801"/>
    </source>
</evidence>
<keyword evidence="3" id="KW-0378">Hydrolase</keyword>
<dbReference type="EMBL" id="PGOL01000588">
    <property type="protein sequence ID" value="PKI67766.1"/>
    <property type="molecule type" value="Genomic_DNA"/>
</dbReference>
<comment type="caution">
    <text evidence="6">The sequence shown here is derived from an EMBL/GenBank/DDBJ whole genome shotgun (WGS) entry which is preliminary data.</text>
</comment>
<feature type="domain" description="Serine-threonine protein phosphatase N-terminal" evidence="5">
    <location>
        <begin position="121"/>
        <end position="165"/>
    </location>
</feature>
<dbReference type="AlphaFoldDB" id="A0A2I0KJ02"/>
<evidence type="ECO:0000313" key="7">
    <source>
        <dbReference type="Proteomes" id="UP000233551"/>
    </source>
</evidence>
<evidence type="ECO:0000256" key="4">
    <source>
        <dbReference type="ARBA" id="ARBA00023211"/>
    </source>
</evidence>
<dbReference type="Pfam" id="PF16891">
    <property type="entry name" value="STPPase_N"/>
    <property type="match status" value="1"/>
</dbReference>
<dbReference type="Proteomes" id="UP000233551">
    <property type="component" value="Unassembled WGS sequence"/>
</dbReference>
<keyword evidence="2" id="KW-0479">Metal-binding</keyword>
<dbReference type="GO" id="GO:0016787">
    <property type="term" value="F:hydrolase activity"/>
    <property type="evidence" value="ECO:0007669"/>
    <property type="project" value="UniProtKB-KW"/>
</dbReference>
<dbReference type="GO" id="GO:0046872">
    <property type="term" value="F:metal ion binding"/>
    <property type="evidence" value="ECO:0007669"/>
    <property type="project" value="UniProtKB-KW"/>
</dbReference>